<dbReference type="InterPro" id="IPR055081">
    <property type="entry name" value="NLP1-9_GAF"/>
</dbReference>
<dbReference type="CDD" id="cd06407">
    <property type="entry name" value="PB1_NLP"/>
    <property type="match status" value="1"/>
</dbReference>
<comment type="caution">
    <text evidence="8">The sequence shown here is derived from an EMBL/GenBank/DDBJ whole genome shotgun (WGS) entry which is preliminary data.</text>
</comment>
<sequence>MSLTFFPRKVEKQESCLFEAYRRNRVMLAMEEGVLPMSNILSSAPDSLMDFDYMDELLLDGCWLEANGSSEFPHFDCTTPVSPFDPGFSWPALDFSNGEPPSKVVQDERKRSSFPENLSISQSRATRKSQPYVDIIPNPGVSSVVEGSEQSKRWWIGPRASLSVMERLIQAVGFMKSLSGNKDVLIQVWVPVTRGGKRVLTTNNQPFTLDLNCPKLAQYREISVNFLFPADEHSKDVAGLPGRVYRNKAPEWTPDVRFFSWEEYPRLGHAQQYDVRGTLAVPILEQGSCDCLGVIEVILTKQKIQYRPELESVCKALEAVDLRSPELSNTQKVQASDLSYQAALPEILEVLRSACETHGLPLAQTWVPCIVQGNQGCWISDENTKNCVAPVESACFIGDPRIKGFHEACYEYHLLKGQGIVGTAFQTNEPCFSPDVSVCSKADYPLSHHARMFGLKAAVAIRLRSTCTGSADFVLEFFLPTNCNSPDDHKRMLTSLSTIIQNVCQTLRVVTDKELKEEAAILPRETTLPKSPETRLSPPGGMVFVANTPASCDTGKTAEKRRIKAEKTITLEVLRQHFAGSLKDAARNLSVCPTTLKRICRQNGIQRWPSRKIKKVGHSLLKIQRVIDSVEGVRGCQQSLQIGSFYSNFLDLASPNASRTSGDDSISPNPSEPQPDSSVLAPPPAASLSPSSSGSQSSGTSQCCSSGAQQNSNPLSAGGQDNASGKDEAANNKMLKRTWSDANLHLWSDGAKQPLPRSHSHVSFSWPIRPGGALEERARERDRPRIKVTYGEDTIRFRMQSNWRYHDLLHEISRRFGVDNAGGYHLKYLDDDAEWVLLTCDADLEECVDVCNATRSQTIRLAFLHDSQSQLSRSLSIRGGGSL</sequence>
<dbReference type="GO" id="GO:0003677">
    <property type="term" value="F:DNA binding"/>
    <property type="evidence" value="ECO:0007669"/>
    <property type="project" value="UniProtKB-KW"/>
</dbReference>
<evidence type="ECO:0000256" key="4">
    <source>
        <dbReference type="ARBA" id="ARBA00023242"/>
    </source>
</evidence>
<dbReference type="Gene3D" id="3.10.20.90">
    <property type="entry name" value="Phosphatidylinositol 3-kinase Catalytic Subunit, Chain A, domain 1"/>
    <property type="match status" value="1"/>
</dbReference>
<feature type="compositionally biased region" description="Polar residues" evidence="5">
    <location>
        <begin position="656"/>
        <end position="669"/>
    </location>
</feature>
<dbReference type="PANTHER" id="PTHR32002:SF44">
    <property type="entry name" value="PROTEIN NLP4"/>
    <property type="match status" value="1"/>
</dbReference>
<keyword evidence="1" id="KW-0805">Transcription regulation</keyword>
<dbReference type="Pfam" id="PF02042">
    <property type="entry name" value="RWP-RK"/>
    <property type="match status" value="1"/>
</dbReference>
<feature type="domain" description="RWP-RK" evidence="6">
    <location>
        <begin position="555"/>
        <end position="636"/>
    </location>
</feature>
<dbReference type="Pfam" id="PF22922">
    <property type="entry name" value="GAF_NLP"/>
    <property type="match status" value="2"/>
</dbReference>
<dbReference type="GO" id="GO:0003700">
    <property type="term" value="F:DNA-binding transcription factor activity"/>
    <property type="evidence" value="ECO:0007669"/>
    <property type="project" value="InterPro"/>
</dbReference>
<feature type="compositionally biased region" description="Low complexity" evidence="5">
    <location>
        <begin position="686"/>
        <end position="710"/>
    </location>
</feature>
<reference evidence="8" key="1">
    <citation type="submission" date="2018-01" db="EMBL/GenBank/DDBJ databases">
        <authorList>
            <person name="Mao J.F."/>
        </authorList>
    </citation>
    <scope>NUCLEOTIDE SEQUENCE</scope>
    <source>
        <strain evidence="8">Huo1</strain>
        <tissue evidence="8">Leaf</tissue>
    </source>
</reference>
<feature type="region of interest" description="Disordered" evidence="5">
    <location>
        <begin position="99"/>
        <end position="121"/>
    </location>
</feature>
<dbReference type="AlphaFoldDB" id="A0A8X8YKR6"/>
<dbReference type="InterPro" id="IPR034891">
    <property type="entry name" value="PB1_NLP"/>
</dbReference>
<dbReference type="SUPFAM" id="SSF54277">
    <property type="entry name" value="CAD &amp; PB1 domains"/>
    <property type="match status" value="1"/>
</dbReference>
<keyword evidence="9" id="KW-1185">Reference proteome</keyword>
<protein>
    <submittedName>
        <fullName evidence="8">Uncharacterized protein</fullName>
    </submittedName>
</protein>
<organism evidence="8">
    <name type="scientific">Salvia splendens</name>
    <name type="common">Scarlet sage</name>
    <dbReference type="NCBI Taxonomy" id="180675"/>
    <lineage>
        <taxon>Eukaryota</taxon>
        <taxon>Viridiplantae</taxon>
        <taxon>Streptophyta</taxon>
        <taxon>Embryophyta</taxon>
        <taxon>Tracheophyta</taxon>
        <taxon>Spermatophyta</taxon>
        <taxon>Magnoliopsida</taxon>
        <taxon>eudicotyledons</taxon>
        <taxon>Gunneridae</taxon>
        <taxon>Pentapetalae</taxon>
        <taxon>asterids</taxon>
        <taxon>lamiids</taxon>
        <taxon>Lamiales</taxon>
        <taxon>Lamiaceae</taxon>
        <taxon>Nepetoideae</taxon>
        <taxon>Mentheae</taxon>
        <taxon>Salviinae</taxon>
        <taxon>Salvia</taxon>
        <taxon>Salvia subgen. Calosphace</taxon>
        <taxon>core Calosphace</taxon>
    </lineage>
</organism>
<reference evidence="8" key="2">
    <citation type="submission" date="2020-08" db="EMBL/GenBank/DDBJ databases">
        <title>Plant Genome Project.</title>
        <authorList>
            <person name="Zhang R.-G."/>
        </authorList>
    </citation>
    <scope>NUCLEOTIDE SEQUENCE</scope>
    <source>
        <strain evidence="8">Huo1</strain>
        <tissue evidence="8">Leaf</tissue>
    </source>
</reference>
<feature type="domain" description="PB1" evidence="7">
    <location>
        <begin position="783"/>
        <end position="866"/>
    </location>
</feature>
<accession>A0A8X8YKR6</accession>
<keyword evidence="3" id="KW-0804">Transcription</keyword>
<dbReference type="PROSITE" id="PS51519">
    <property type="entry name" value="RWP_RK"/>
    <property type="match status" value="1"/>
</dbReference>
<dbReference type="EMBL" id="PNBA02000002">
    <property type="protein sequence ID" value="KAG6434678.1"/>
    <property type="molecule type" value="Genomic_DNA"/>
</dbReference>
<dbReference type="PROSITE" id="PS51745">
    <property type="entry name" value="PB1"/>
    <property type="match status" value="1"/>
</dbReference>
<evidence type="ECO:0000256" key="3">
    <source>
        <dbReference type="ARBA" id="ARBA00023163"/>
    </source>
</evidence>
<keyword evidence="2" id="KW-0238">DNA-binding</keyword>
<evidence type="ECO:0000256" key="1">
    <source>
        <dbReference type="ARBA" id="ARBA00023015"/>
    </source>
</evidence>
<evidence type="ECO:0000313" key="8">
    <source>
        <dbReference type="EMBL" id="KAG6434678.1"/>
    </source>
</evidence>
<feature type="region of interest" description="Disordered" evidence="5">
    <location>
        <begin position="656"/>
        <end position="727"/>
    </location>
</feature>
<dbReference type="Proteomes" id="UP000298416">
    <property type="component" value="Unassembled WGS sequence"/>
</dbReference>
<dbReference type="PANTHER" id="PTHR32002">
    <property type="entry name" value="PROTEIN NLP8"/>
    <property type="match status" value="1"/>
</dbReference>
<proteinExistence type="predicted"/>
<gene>
    <name evidence="8" type="ORF">SASPL_106318</name>
</gene>
<dbReference type="SMART" id="SM00666">
    <property type="entry name" value="PB1"/>
    <property type="match status" value="1"/>
</dbReference>
<dbReference type="Pfam" id="PF00564">
    <property type="entry name" value="PB1"/>
    <property type="match status" value="1"/>
</dbReference>
<dbReference type="InterPro" id="IPR000270">
    <property type="entry name" value="PB1_dom"/>
</dbReference>
<name>A0A8X8YKR6_SALSN</name>
<feature type="compositionally biased region" description="Polar residues" evidence="5">
    <location>
        <begin position="711"/>
        <end position="723"/>
    </location>
</feature>
<evidence type="ECO:0000259" key="7">
    <source>
        <dbReference type="PROSITE" id="PS51745"/>
    </source>
</evidence>
<keyword evidence="4" id="KW-0539">Nucleus</keyword>
<dbReference type="InterPro" id="IPR045012">
    <property type="entry name" value="NLP"/>
</dbReference>
<evidence type="ECO:0000313" key="9">
    <source>
        <dbReference type="Proteomes" id="UP000298416"/>
    </source>
</evidence>
<dbReference type="InterPro" id="IPR053793">
    <property type="entry name" value="PB1-like"/>
</dbReference>
<evidence type="ECO:0000256" key="5">
    <source>
        <dbReference type="SAM" id="MobiDB-lite"/>
    </source>
</evidence>
<evidence type="ECO:0000259" key="6">
    <source>
        <dbReference type="PROSITE" id="PS51519"/>
    </source>
</evidence>
<evidence type="ECO:0000256" key="2">
    <source>
        <dbReference type="ARBA" id="ARBA00023125"/>
    </source>
</evidence>
<dbReference type="InterPro" id="IPR003035">
    <property type="entry name" value="RWP-RK_dom"/>
</dbReference>